<feature type="region of interest" description="Disordered" evidence="1">
    <location>
        <begin position="122"/>
        <end position="145"/>
    </location>
</feature>
<organism evidence="2 3">
    <name type="scientific">Cronartium quercuum f. sp. fusiforme G11</name>
    <dbReference type="NCBI Taxonomy" id="708437"/>
    <lineage>
        <taxon>Eukaryota</taxon>
        <taxon>Fungi</taxon>
        <taxon>Dikarya</taxon>
        <taxon>Basidiomycota</taxon>
        <taxon>Pucciniomycotina</taxon>
        <taxon>Pucciniomycetes</taxon>
        <taxon>Pucciniales</taxon>
        <taxon>Coleosporiaceae</taxon>
        <taxon>Cronartium</taxon>
    </lineage>
</organism>
<feature type="compositionally biased region" description="Polar residues" evidence="1">
    <location>
        <begin position="132"/>
        <end position="145"/>
    </location>
</feature>
<gene>
    <name evidence="2" type="ORF">CROQUDRAFT_92183</name>
</gene>
<evidence type="ECO:0000256" key="1">
    <source>
        <dbReference type="SAM" id="MobiDB-lite"/>
    </source>
</evidence>
<feature type="compositionally biased region" description="Basic and acidic residues" evidence="1">
    <location>
        <begin position="1"/>
        <end position="34"/>
    </location>
</feature>
<comment type="caution">
    <text evidence="2">The sequence shown here is derived from an EMBL/GenBank/DDBJ whole genome shotgun (WGS) entry which is preliminary data.</text>
</comment>
<evidence type="ECO:0000313" key="3">
    <source>
        <dbReference type="Proteomes" id="UP000886653"/>
    </source>
</evidence>
<accession>A0A9P6TC19</accession>
<dbReference type="Proteomes" id="UP000886653">
    <property type="component" value="Unassembled WGS sequence"/>
</dbReference>
<keyword evidence="3" id="KW-1185">Reference proteome</keyword>
<sequence>MRGRGEQTRKGVVRESRNGCESPSRRRGEDEGRIRGQFGLGRSWMAPRTDDQRTVPPGFGPDWPFKFSHSAALQINPSNAQLITASVNNQRSFRFLQRQKSIIMGLSIENYVFPGLRRLDGQDSRDPAKVASQLSSSTEGGKVTNQATNQASIAERDLDVAAKVVADQKITSISPEESLRIRRKIDWNCT</sequence>
<reference evidence="2" key="1">
    <citation type="submission" date="2013-11" db="EMBL/GenBank/DDBJ databases">
        <title>Genome sequence of the fusiform rust pathogen reveals effectors for host alternation and coevolution with pine.</title>
        <authorList>
            <consortium name="DOE Joint Genome Institute"/>
            <person name="Smith K."/>
            <person name="Pendleton A."/>
            <person name="Kubisiak T."/>
            <person name="Anderson C."/>
            <person name="Salamov A."/>
            <person name="Aerts A."/>
            <person name="Riley R."/>
            <person name="Clum A."/>
            <person name="Lindquist E."/>
            <person name="Ence D."/>
            <person name="Campbell M."/>
            <person name="Kronenberg Z."/>
            <person name="Feau N."/>
            <person name="Dhillon B."/>
            <person name="Hamelin R."/>
            <person name="Burleigh J."/>
            <person name="Smith J."/>
            <person name="Yandell M."/>
            <person name="Nelson C."/>
            <person name="Grigoriev I."/>
            <person name="Davis J."/>
        </authorList>
    </citation>
    <scope>NUCLEOTIDE SEQUENCE</scope>
    <source>
        <strain evidence="2">G11</strain>
    </source>
</reference>
<protein>
    <submittedName>
        <fullName evidence="2">Uncharacterized protein</fullName>
    </submittedName>
</protein>
<feature type="region of interest" description="Disordered" evidence="1">
    <location>
        <begin position="1"/>
        <end position="37"/>
    </location>
</feature>
<dbReference type="EMBL" id="MU167255">
    <property type="protein sequence ID" value="KAG0146872.1"/>
    <property type="molecule type" value="Genomic_DNA"/>
</dbReference>
<evidence type="ECO:0000313" key="2">
    <source>
        <dbReference type="EMBL" id="KAG0146872.1"/>
    </source>
</evidence>
<proteinExistence type="predicted"/>
<dbReference type="AlphaFoldDB" id="A0A9P6TC19"/>
<name>A0A9P6TC19_9BASI</name>